<gene>
    <name evidence="2" type="ORF">BDE27_2417</name>
    <name evidence="1" type="ORF">Xehl_03715</name>
</gene>
<dbReference type="AlphaFoldDB" id="A0A2D0IKS4"/>
<sequence length="179" mass="20815">MSIVMYDSPEAAKIKTVTGWVSRDGRFFGDDEHLARYCGATHRECDSNPDHPIIEINRSRCSTCYEESRQRIFMEMERKQWDRKTPLVLFDTEQYFWDADDLGEYCHEHEVDLSELQLVICEPNYPSEIDGADWFHDELPPDGELPYELQQAFDALNAIIRNSPPLSWSQGKYAAIVSD</sequence>
<evidence type="ECO:0000313" key="1">
    <source>
        <dbReference type="EMBL" id="PHM22371.1"/>
    </source>
</evidence>
<reference evidence="2 4" key="2">
    <citation type="submission" date="2018-09" db="EMBL/GenBank/DDBJ databases">
        <title>Genomic Encyclopedia of Archaeal and Bacterial Type Strains, Phase II (KMG-II): from individual species to whole genera.</title>
        <authorList>
            <person name="Goeker M."/>
        </authorList>
    </citation>
    <scope>NUCLEOTIDE SEQUENCE [LARGE SCALE GENOMIC DNA]</scope>
    <source>
        <strain evidence="2 4">DSM 16337</strain>
    </source>
</reference>
<proteinExistence type="predicted"/>
<evidence type="ECO:0000313" key="3">
    <source>
        <dbReference type="Proteomes" id="UP000225605"/>
    </source>
</evidence>
<keyword evidence="4" id="KW-1185">Reference proteome</keyword>
<organism evidence="1 3">
    <name type="scientific">Xenorhabdus ehlersii</name>
    <dbReference type="NCBI Taxonomy" id="290111"/>
    <lineage>
        <taxon>Bacteria</taxon>
        <taxon>Pseudomonadati</taxon>
        <taxon>Pseudomonadota</taxon>
        <taxon>Gammaproteobacteria</taxon>
        <taxon>Enterobacterales</taxon>
        <taxon>Morganellaceae</taxon>
        <taxon>Xenorhabdus</taxon>
    </lineage>
</organism>
<evidence type="ECO:0000313" key="4">
    <source>
        <dbReference type="Proteomes" id="UP000283568"/>
    </source>
</evidence>
<dbReference type="RefSeq" id="WP_099133849.1">
    <property type="nucleotide sequence ID" value="NZ_CAWNOJ010000040.1"/>
</dbReference>
<dbReference type="EMBL" id="NIBT01000028">
    <property type="protein sequence ID" value="PHM22371.1"/>
    <property type="molecule type" value="Genomic_DNA"/>
</dbReference>
<accession>A0A2D0IKS4</accession>
<comment type="caution">
    <text evidence="1">The sequence shown here is derived from an EMBL/GenBank/DDBJ whole genome shotgun (WGS) entry which is preliminary data.</text>
</comment>
<reference evidence="1 3" key="1">
    <citation type="journal article" date="2017" name="Nat. Microbiol.">
        <title>Natural product diversity associated with the nematode symbionts Photorhabdus and Xenorhabdus.</title>
        <authorList>
            <person name="Tobias N.J."/>
            <person name="Wolff H."/>
            <person name="Djahanschiri B."/>
            <person name="Grundmann F."/>
            <person name="Kronenwerth M."/>
            <person name="Shi Y.M."/>
            <person name="Simonyi S."/>
            <person name="Grun P."/>
            <person name="Shapiro-Ilan D."/>
            <person name="Pidot S.J."/>
            <person name="Stinear T.P."/>
            <person name="Ebersberger I."/>
            <person name="Bode H.B."/>
        </authorList>
    </citation>
    <scope>NUCLEOTIDE SEQUENCE [LARGE SCALE GENOMIC DNA]</scope>
    <source>
        <strain evidence="1 3">DSM 16337</strain>
    </source>
</reference>
<dbReference type="OrthoDB" id="9155378at2"/>
<dbReference type="Proteomes" id="UP000283568">
    <property type="component" value="Unassembled WGS sequence"/>
</dbReference>
<protein>
    <submittedName>
        <fullName evidence="1">Uncharacterized protein</fullName>
    </submittedName>
</protein>
<dbReference type="Proteomes" id="UP000225605">
    <property type="component" value="Unassembled WGS sequence"/>
</dbReference>
<evidence type="ECO:0000313" key="2">
    <source>
        <dbReference type="EMBL" id="RKE90543.1"/>
    </source>
</evidence>
<dbReference type="EMBL" id="RAQI01000003">
    <property type="protein sequence ID" value="RKE90543.1"/>
    <property type="molecule type" value="Genomic_DNA"/>
</dbReference>
<name>A0A2D0IKS4_9GAMM</name>